<feature type="domain" description="Chitin-binding type-2" evidence="8">
    <location>
        <begin position="1266"/>
        <end position="1322"/>
    </location>
</feature>
<feature type="compositionally biased region" description="Polar residues" evidence="6">
    <location>
        <begin position="604"/>
        <end position="620"/>
    </location>
</feature>
<evidence type="ECO:0000256" key="7">
    <source>
        <dbReference type="SAM" id="SignalP"/>
    </source>
</evidence>
<keyword evidence="1" id="KW-0147">Chitin-binding</keyword>
<evidence type="ECO:0000256" key="1">
    <source>
        <dbReference type="ARBA" id="ARBA00022669"/>
    </source>
</evidence>
<dbReference type="GO" id="GO:0008061">
    <property type="term" value="F:chitin binding"/>
    <property type="evidence" value="ECO:0007669"/>
    <property type="project" value="UniProtKB-KW"/>
</dbReference>
<feature type="region of interest" description="Disordered" evidence="6">
    <location>
        <begin position="598"/>
        <end position="620"/>
    </location>
</feature>
<evidence type="ECO:0000256" key="2">
    <source>
        <dbReference type="ARBA" id="ARBA00022729"/>
    </source>
</evidence>
<feature type="region of interest" description="Disordered" evidence="6">
    <location>
        <begin position="1036"/>
        <end position="1058"/>
    </location>
</feature>
<feature type="signal peptide" evidence="7">
    <location>
        <begin position="1"/>
        <end position="25"/>
    </location>
</feature>
<evidence type="ECO:0000256" key="6">
    <source>
        <dbReference type="SAM" id="MobiDB-lite"/>
    </source>
</evidence>
<keyword evidence="5" id="KW-0325">Glycoprotein</keyword>
<feature type="compositionally biased region" description="Polar residues" evidence="6">
    <location>
        <begin position="250"/>
        <end position="261"/>
    </location>
</feature>
<organism evidence="9 10">
    <name type="scientific">Elysia crispata</name>
    <name type="common">lettuce slug</name>
    <dbReference type="NCBI Taxonomy" id="231223"/>
    <lineage>
        <taxon>Eukaryota</taxon>
        <taxon>Metazoa</taxon>
        <taxon>Spiralia</taxon>
        <taxon>Lophotrochozoa</taxon>
        <taxon>Mollusca</taxon>
        <taxon>Gastropoda</taxon>
        <taxon>Heterobranchia</taxon>
        <taxon>Euthyneura</taxon>
        <taxon>Panpulmonata</taxon>
        <taxon>Sacoglossa</taxon>
        <taxon>Placobranchoidea</taxon>
        <taxon>Plakobranchidae</taxon>
        <taxon>Elysia</taxon>
    </lineage>
</organism>
<evidence type="ECO:0000259" key="8">
    <source>
        <dbReference type="PROSITE" id="PS50940"/>
    </source>
</evidence>
<feature type="domain" description="Chitin-binding type-2" evidence="8">
    <location>
        <begin position="980"/>
        <end position="1036"/>
    </location>
</feature>
<dbReference type="GO" id="GO:0005576">
    <property type="term" value="C:extracellular region"/>
    <property type="evidence" value="ECO:0007669"/>
    <property type="project" value="InterPro"/>
</dbReference>
<feature type="compositionally biased region" description="Basic and acidic residues" evidence="6">
    <location>
        <begin position="651"/>
        <end position="666"/>
    </location>
</feature>
<comment type="caution">
    <text evidence="9">The sequence shown here is derived from an EMBL/GenBank/DDBJ whole genome shotgun (WGS) entry which is preliminary data.</text>
</comment>
<feature type="region of interest" description="Disordered" evidence="6">
    <location>
        <begin position="250"/>
        <end position="274"/>
    </location>
</feature>
<feature type="region of interest" description="Disordered" evidence="6">
    <location>
        <begin position="782"/>
        <end position="827"/>
    </location>
</feature>
<dbReference type="PANTHER" id="PTHR23301">
    <property type="entry name" value="CHITIN BINDING PERITROPHIN-A"/>
    <property type="match status" value="1"/>
</dbReference>
<protein>
    <recommendedName>
        <fullName evidence="8">Chitin-binding type-2 domain-containing protein</fullName>
    </recommendedName>
</protein>
<evidence type="ECO:0000256" key="5">
    <source>
        <dbReference type="ARBA" id="ARBA00023180"/>
    </source>
</evidence>
<feature type="chain" id="PRO_5042251340" description="Chitin-binding type-2 domain-containing protein" evidence="7">
    <location>
        <begin position="26"/>
        <end position="1771"/>
    </location>
</feature>
<dbReference type="InterPro" id="IPR051940">
    <property type="entry name" value="Chitin_bind-dev_reg"/>
</dbReference>
<feature type="region of interest" description="Disordered" evidence="6">
    <location>
        <begin position="1138"/>
        <end position="1164"/>
    </location>
</feature>
<evidence type="ECO:0000256" key="4">
    <source>
        <dbReference type="ARBA" id="ARBA00023157"/>
    </source>
</evidence>
<dbReference type="PANTHER" id="PTHR23301:SF0">
    <property type="entry name" value="CHITIN-BINDING TYPE-2 DOMAIN-CONTAINING PROTEIN-RELATED"/>
    <property type="match status" value="1"/>
</dbReference>
<proteinExistence type="predicted"/>
<feature type="compositionally biased region" description="Basic and acidic residues" evidence="6">
    <location>
        <begin position="691"/>
        <end position="713"/>
    </location>
</feature>
<feature type="domain" description="Chitin-binding type-2" evidence="8">
    <location>
        <begin position="1076"/>
        <end position="1132"/>
    </location>
</feature>
<dbReference type="SMART" id="SM00494">
    <property type="entry name" value="ChtBD2"/>
    <property type="match status" value="8"/>
</dbReference>
<evidence type="ECO:0000256" key="3">
    <source>
        <dbReference type="ARBA" id="ARBA00022737"/>
    </source>
</evidence>
<accession>A0AAE1DZN5</accession>
<dbReference type="InterPro" id="IPR002557">
    <property type="entry name" value="Chitin-bd_dom"/>
</dbReference>
<dbReference type="Gene3D" id="2.170.140.10">
    <property type="entry name" value="Chitin binding domain"/>
    <property type="match status" value="8"/>
</dbReference>
<keyword evidence="3" id="KW-0677">Repeat</keyword>
<name>A0AAE1DZN5_9GAST</name>
<dbReference type="InterPro" id="IPR036508">
    <property type="entry name" value="Chitin-bd_dom_sf"/>
</dbReference>
<dbReference type="Proteomes" id="UP001283361">
    <property type="component" value="Unassembled WGS sequence"/>
</dbReference>
<keyword evidence="2 7" id="KW-0732">Signal</keyword>
<feature type="region of interest" description="Disordered" evidence="6">
    <location>
        <begin position="686"/>
        <end position="720"/>
    </location>
</feature>
<feature type="domain" description="Chitin-binding type-2" evidence="8">
    <location>
        <begin position="1584"/>
        <end position="1641"/>
    </location>
</feature>
<evidence type="ECO:0000313" key="10">
    <source>
        <dbReference type="Proteomes" id="UP001283361"/>
    </source>
</evidence>
<reference evidence="9" key="1">
    <citation type="journal article" date="2023" name="G3 (Bethesda)">
        <title>A reference genome for the long-term kleptoplast-retaining sea slug Elysia crispata morphotype clarki.</title>
        <authorList>
            <person name="Eastman K.E."/>
            <person name="Pendleton A.L."/>
            <person name="Shaikh M.A."/>
            <person name="Suttiyut T."/>
            <person name="Ogas R."/>
            <person name="Tomko P."/>
            <person name="Gavelis G."/>
            <person name="Widhalm J.R."/>
            <person name="Wisecaver J.H."/>
        </authorList>
    </citation>
    <scope>NUCLEOTIDE SEQUENCE</scope>
    <source>
        <strain evidence="9">ECLA1</strain>
    </source>
</reference>
<dbReference type="Pfam" id="PF01607">
    <property type="entry name" value="CBM_14"/>
    <property type="match status" value="8"/>
</dbReference>
<feature type="compositionally biased region" description="Basic and acidic residues" evidence="6">
    <location>
        <begin position="800"/>
        <end position="813"/>
    </location>
</feature>
<keyword evidence="4" id="KW-1015">Disulfide bond</keyword>
<feature type="domain" description="Chitin-binding type-2" evidence="8">
    <location>
        <begin position="56"/>
        <end position="112"/>
    </location>
</feature>
<keyword evidence="10" id="KW-1185">Reference proteome</keyword>
<feature type="region of interest" description="Disordered" evidence="6">
    <location>
        <begin position="1231"/>
        <end position="1255"/>
    </location>
</feature>
<feature type="domain" description="Chitin-binding type-2" evidence="8">
    <location>
        <begin position="1171"/>
        <end position="1226"/>
    </location>
</feature>
<feature type="compositionally biased region" description="Basic and acidic residues" evidence="6">
    <location>
        <begin position="1154"/>
        <end position="1164"/>
    </location>
</feature>
<gene>
    <name evidence="9" type="ORF">RRG08_020544</name>
</gene>
<evidence type="ECO:0000313" key="9">
    <source>
        <dbReference type="EMBL" id="KAK3788894.1"/>
    </source>
</evidence>
<feature type="region of interest" description="Disordered" evidence="6">
    <location>
        <begin position="645"/>
        <end position="666"/>
    </location>
</feature>
<feature type="domain" description="Chitin-binding type-2" evidence="8">
    <location>
        <begin position="1710"/>
        <end position="1765"/>
    </location>
</feature>
<sequence length="1771" mass="199305">MQVPYNMRALWSPLLAKITIMIITATEMTAADQWGDNKFTMIPAPKSSFDRMDPHPAACSDEARMYPHPEDCTKFTRCVNKRLIIFSCPPLTAFDPETQICAWRVGKNGCGGKLGYSVPERVKGMTWEGQRSEERKEIVPYIAKYVDIKRTDKVKKSSDVINVVVDPVTTAAESGKITTPVQDRSQSEISNTLNDTYNVIYSQVYNSHHVISLENVVEGSKINVASDDIDQDFTRNMSIPNYHDVVSQNYTERTSPHQLSLSDKDKQQNGVPEPLQPVEVEFQKESLWRTIGNRYFTGNSSLEVENVTGNSTQDFTRHIVEPDNTDATNNSETTLSNTDALTNLSTDSYSAETKEKRMKSSQTDSPIQQYNMTKERAITASPLWNLTNSHITSFTLSSNTTKQAILQNNDLEIINETRTDAPIFTSGNIQIPNKDLGSQNVANRTNSALEHSAYDYTSISMNNTSINGTIFNLPRDIVHIINKTKDSNHTGNHQNIEMERINTTTLDKTFQEDLGKLEKKLDDENSTHTSPKDEVHTYRHTIGSVWGHADMKLSTTLPLNIEQTVPDLAVSSSVLDGFFSFIRPVPYFRALENVTMGSDKKNTTESSQQRITHSNNSSQITSTTMDSVLDHSFSKSISAAVSADFSPNETSLKEMHSSTRKPEKQAEVSGKGKFFFVPVPIKKTAQNSTKDLSDHLQNKSDPHEVDSRSREVETTTNNATDSFYTTKSTELFIRLPLLSKSVTNYTDSRSEIENKVYIKDIAKMGPMPFILGGLVKPRRAALTSRPTNTLESAQEGPFSESKKKFKGDGDNSRSKSKRRDNSSPRPLYVKLYNFRKNGQSLAGSDETGSDALVTTRKWYDILKQRRRLRIRGLQSQSSNLSPEVPSKMNFRPSRRQFLPIMPKLWERQYPAHKFQRDEFFKKTTSSQSQILSAKTRAKPEYPAQYTGSVPEEENQNQSKMAPAIVSFKSAPYMVKGDKRPFQCPFNDGHFTDPNNCAVFYHCDNGVAYRRDCPKGQIFHRAALACVTASVALPCSPQQQEQQQQPQGNQQQHPQQRLQTSLPDAMANTITSYISDNVQCPERHGLFRDPKSCSHYLECSDGEPVRRQCMAGTVFDPSLATCTWSKFGPGCERQVDPEKPLSEMGGNLAGNEEQSSEHDMPGQSTKDHLRDHFMCQRDGFFRDKGRCEVYYFCADGEALRLTCEPGTSFDPALNMCVWTQLVPGCDDLEDTLDSTGDLDQGAGKQTARTSEKGEEATPLLRSAVNTGFSCPERTGLFPLPGDCEFYISCVDGHSAILRCLSGTAFNKQTTRCVVKSMVPECADQTGKFSENPIESFVCPSLHGVYPDEVNCSAFIHCFQGIPYRHFCQPGTAYSPEARSCTWKYLVPQCWRHAALTRIKKVTIPVPDEIKSSSFDAVKNWLKQNKYYGRNISTSDSYTDGKRQATQDIDNGRNLKQNSKLLASFSNYFGTDHSRFDNTDPSRVVPYEDQRGNPNLPTWRADSSSPAHRLPAHIRQYAGHSNRRFSDTVSQRFSNRNIDWKSWGWSHPRTLTEEQTSEKTYDVPLTSLRSDQYLMQPQPHRQGLPEFQCPPVKDGFYRDDVLCDIFHRCVMGERFTFVCPPGTFFRLEGNFCDHSAIMPDCNQDGVRISALSRFPRLRTSGSQPKFATPALAPQAWSYRPYSEATSQRATNQEGYYDFQPRLQTRVAETSSPPTCPSQSGLFPHPDNCRQFLFCAHSVPLVLTCPTTLLYNSRTLTCDFPATVVCGSRVAFPY</sequence>
<dbReference type="EMBL" id="JAWDGP010001715">
    <property type="protein sequence ID" value="KAK3788894.1"/>
    <property type="molecule type" value="Genomic_DNA"/>
</dbReference>
<feature type="domain" description="Chitin-binding type-2" evidence="8">
    <location>
        <begin position="1334"/>
        <end position="1390"/>
    </location>
</feature>
<dbReference type="PROSITE" id="PS50940">
    <property type="entry name" value="CHIT_BIND_II"/>
    <property type="match status" value="8"/>
</dbReference>
<dbReference type="SUPFAM" id="SSF57625">
    <property type="entry name" value="Invertebrate chitin-binding proteins"/>
    <property type="match status" value="8"/>
</dbReference>